<sequence>MADPHVTDRARVLGDGGLHRAVGIYDVGLGRNIALLDRLVGEDLARAAAVLAYVEVDLRVVASDRLPVGDLTGVDVDKLLERKLRHLVGWVHDHRDAVDREGERLKAVLLDLVLFQRAAGVADLHEPFADLLDADAGAAAGHGDADIGVDAHDALGRLFHDGDVRGAAGDVDLALPALKNVQRRGGESRRREEAYYRRDEKLLH</sequence>
<protein>
    <submittedName>
        <fullName evidence="1">Uncharacterized protein</fullName>
    </submittedName>
</protein>
<gene>
    <name evidence="1" type="ORF">SDC9_134867</name>
</gene>
<reference evidence="1" key="1">
    <citation type="submission" date="2019-08" db="EMBL/GenBank/DDBJ databases">
        <authorList>
            <person name="Kucharzyk K."/>
            <person name="Murdoch R.W."/>
            <person name="Higgins S."/>
            <person name="Loffler F."/>
        </authorList>
    </citation>
    <scope>NUCLEOTIDE SEQUENCE</scope>
</reference>
<organism evidence="1">
    <name type="scientific">bioreactor metagenome</name>
    <dbReference type="NCBI Taxonomy" id="1076179"/>
    <lineage>
        <taxon>unclassified sequences</taxon>
        <taxon>metagenomes</taxon>
        <taxon>ecological metagenomes</taxon>
    </lineage>
</organism>
<comment type="caution">
    <text evidence="1">The sequence shown here is derived from an EMBL/GenBank/DDBJ whole genome shotgun (WGS) entry which is preliminary data.</text>
</comment>
<proteinExistence type="predicted"/>
<evidence type="ECO:0000313" key="1">
    <source>
        <dbReference type="EMBL" id="MPM87767.1"/>
    </source>
</evidence>
<name>A0A645DES1_9ZZZZ</name>
<dbReference type="AlphaFoldDB" id="A0A645DES1"/>
<dbReference type="EMBL" id="VSSQ01035530">
    <property type="protein sequence ID" value="MPM87767.1"/>
    <property type="molecule type" value="Genomic_DNA"/>
</dbReference>
<accession>A0A645DES1</accession>